<accession>A0A512NJV6</accession>
<reference evidence="1 2" key="1">
    <citation type="submission" date="2019-07" db="EMBL/GenBank/DDBJ databases">
        <title>Whole genome shotgun sequence of Reyranella soli NBRC 108950.</title>
        <authorList>
            <person name="Hosoyama A."/>
            <person name="Uohara A."/>
            <person name="Ohji S."/>
            <person name="Ichikawa N."/>
        </authorList>
    </citation>
    <scope>NUCLEOTIDE SEQUENCE [LARGE SCALE GENOMIC DNA]</scope>
    <source>
        <strain evidence="1 2">NBRC 108950</strain>
    </source>
</reference>
<evidence type="ECO:0000313" key="2">
    <source>
        <dbReference type="Proteomes" id="UP000321058"/>
    </source>
</evidence>
<dbReference type="Pfam" id="PF05988">
    <property type="entry name" value="DUF899"/>
    <property type="match status" value="1"/>
</dbReference>
<evidence type="ECO:0000313" key="1">
    <source>
        <dbReference type="EMBL" id="GEP59238.1"/>
    </source>
</evidence>
<dbReference type="InterPro" id="IPR010296">
    <property type="entry name" value="DUF899_thioredox"/>
</dbReference>
<organism evidence="1 2">
    <name type="scientific">Reyranella soli</name>
    <dbReference type="NCBI Taxonomy" id="1230389"/>
    <lineage>
        <taxon>Bacteria</taxon>
        <taxon>Pseudomonadati</taxon>
        <taxon>Pseudomonadota</taxon>
        <taxon>Alphaproteobacteria</taxon>
        <taxon>Hyphomicrobiales</taxon>
        <taxon>Reyranellaceae</taxon>
        <taxon>Reyranella</taxon>
    </lineage>
</organism>
<dbReference type="Gene3D" id="3.40.30.10">
    <property type="entry name" value="Glutaredoxin"/>
    <property type="match status" value="1"/>
</dbReference>
<dbReference type="AlphaFoldDB" id="A0A512NJV6"/>
<dbReference type="EMBL" id="BKAJ01000122">
    <property type="protein sequence ID" value="GEP59238.1"/>
    <property type="molecule type" value="Genomic_DNA"/>
</dbReference>
<comment type="caution">
    <text evidence="1">The sequence shown here is derived from an EMBL/GenBank/DDBJ whole genome shotgun (WGS) entry which is preliminary data.</text>
</comment>
<dbReference type="Proteomes" id="UP000321058">
    <property type="component" value="Unassembled WGS sequence"/>
</dbReference>
<protein>
    <recommendedName>
        <fullName evidence="3">Thioredoxin</fullName>
    </recommendedName>
</protein>
<keyword evidence="2" id="KW-1185">Reference proteome</keyword>
<name>A0A512NJV6_9HYPH</name>
<sequence>MQHDIVSGAEWLAARQALLAEEKQLAELRARIVERRRALPWTAVDKAYAFDTPAGRQSLSDLFEGRGRLIVYHFMFAPEWTDGCPGCSQLGNHLDRLDEQLARHDATFTAVSRAPIDRIDDYRRRRGWQFRWVSSQPSDFSYDYQAAYRPEQVGQEVVYGFERTRMDREDVPGTSVFARSAAGEVFHTYSAYTNGGDMPLSLTYLSLLG</sequence>
<dbReference type="RefSeq" id="WP_170303511.1">
    <property type="nucleotide sequence ID" value="NZ_BKAJ01000122.1"/>
</dbReference>
<evidence type="ECO:0008006" key="3">
    <source>
        <dbReference type="Google" id="ProtNLM"/>
    </source>
</evidence>
<gene>
    <name evidence="1" type="ORF">RSO01_64040</name>
</gene>
<dbReference type="SUPFAM" id="SSF52833">
    <property type="entry name" value="Thioredoxin-like"/>
    <property type="match status" value="1"/>
</dbReference>
<proteinExistence type="predicted"/>
<dbReference type="InterPro" id="IPR036249">
    <property type="entry name" value="Thioredoxin-like_sf"/>
</dbReference>